<evidence type="ECO:0000313" key="3">
    <source>
        <dbReference type="Proteomes" id="UP000663869"/>
    </source>
</evidence>
<comment type="caution">
    <text evidence="2">The sequence shown here is derived from an EMBL/GenBank/DDBJ whole genome shotgun (WGS) entry which is preliminary data.</text>
</comment>
<accession>A0A818YF17</accession>
<name>A0A818YF17_9BILA</name>
<feature type="compositionally biased region" description="Polar residues" evidence="1">
    <location>
        <begin position="1"/>
        <end position="11"/>
    </location>
</feature>
<organism evidence="2 3">
    <name type="scientific">Rotaria socialis</name>
    <dbReference type="NCBI Taxonomy" id="392032"/>
    <lineage>
        <taxon>Eukaryota</taxon>
        <taxon>Metazoa</taxon>
        <taxon>Spiralia</taxon>
        <taxon>Gnathifera</taxon>
        <taxon>Rotifera</taxon>
        <taxon>Eurotatoria</taxon>
        <taxon>Bdelloidea</taxon>
        <taxon>Philodinida</taxon>
        <taxon>Philodinidae</taxon>
        <taxon>Rotaria</taxon>
    </lineage>
</organism>
<dbReference type="Proteomes" id="UP000663869">
    <property type="component" value="Unassembled WGS sequence"/>
</dbReference>
<dbReference type="EMBL" id="CAJNYU010004394">
    <property type="protein sequence ID" value="CAF3749206.1"/>
    <property type="molecule type" value="Genomic_DNA"/>
</dbReference>
<proteinExistence type="predicted"/>
<reference evidence="2" key="1">
    <citation type="submission" date="2021-02" db="EMBL/GenBank/DDBJ databases">
        <authorList>
            <person name="Nowell W R."/>
        </authorList>
    </citation>
    <scope>NUCLEOTIDE SEQUENCE</scope>
</reference>
<feature type="region of interest" description="Disordered" evidence="1">
    <location>
        <begin position="102"/>
        <end position="157"/>
    </location>
</feature>
<feature type="compositionally biased region" description="Acidic residues" evidence="1">
    <location>
        <begin position="135"/>
        <end position="147"/>
    </location>
</feature>
<gene>
    <name evidence="2" type="ORF">FME351_LOCUS30733</name>
</gene>
<evidence type="ECO:0000313" key="2">
    <source>
        <dbReference type="EMBL" id="CAF3749206.1"/>
    </source>
</evidence>
<feature type="compositionally biased region" description="Basic and acidic residues" evidence="1">
    <location>
        <begin position="16"/>
        <end position="26"/>
    </location>
</feature>
<feature type="compositionally biased region" description="Polar residues" evidence="1">
    <location>
        <begin position="116"/>
        <end position="130"/>
    </location>
</feature>
<protein>
    <submittedName>
        <fullName evidence="2">Uncharacterized protein</fullName>
    </submittedName>
</protein>
<evidence type="ECO:0000256" key="1">
    <source>
        <dbReference type="SAM" id="MobiDB-lite"/>
    </source>
</evidence>
<sequence>MSNSFDEQLSNVKLKPSKDKTKDFSDPKLAGFITKDQISTYQKNALEANMEEWQIVIRDISYVKKEINSTTGIKTLKGSALHQQNILVRTLEPARHSLKLANTHSPKSISLHDNEQSLTGKSTIATPSTIHESDEGIVENNSDDDEDAARSSNTIDD</sequence>
<feature type="region of interest" description="Disordered" evidence="1">
    <location>
        <begin position="1"/>
        <end position="26"/>
    </location>
</feature>
<dbReference type="AlphaFoldDB" id="A0A818YF17"/>